<accession>A0ABU3WZG9</accession>
<dbReference type="RefSeq" id="WP_317064194.1">
    <property type="nucleotide sequence ID" value="NZ_WBKO01000001.1"/>
</dbReference>
<reference evidence="1 2" key="1">
    <citation type="submission" date="2019-10" db="EMBL/GenBank/DDBJ databases">
        <title>Isolation and characterization of Methanoculleus sp. Wushi-C6 from a hot spring well.</title>
        <authorList>
            <person name="Chen S.-C."/>
            <person name="Lan Z.-H."/>
            <person name="You Y.-T."/>
            <person name="Lai M.-C."/>
        </authorList>
    </citation>
    <scope>NUCLEOTIDE SEQUENCE [LARGE SCALE GENOMIC DNA]</scope>
    <source>
        <strain evidence="1 2">Wushi-C6</strain>
    </source>
</reference>
<dbReference type="EMBL" id="WBKO01000001">
    <property type="protein sequence ID" value="MDV2481197.1"/>
    <property type="molecule type" value="Genomic_DNA"/>
</dbReference>
<protein>
    <submittedName>
        <fullName evidence="1">Uncharacterized protein</fullName>
    </submittedName>
</protein>
<evidence type="ECO:0000313" key="1">
    <source>
        <dbReference type="EMBL" id="MDV2481197.1"/>
    </source>
</evidence>
<dbReference type="Proteomes" id="UP001281203">
    <property type="component" value="Unassembled WGS sequence"/>
</dbReference>
<comment type="caution">
    <text evidence="1">The sequence shown here is derived from an EMBL/GenBank/DDBJ whole genome shotgun (WGS) entry which is preliminary data.</text>
</comment>
<sequence>MKLVTITVTKLIPVKEAINAVAEVSRSDMLTLSLKLAKVGRWYADFCGFERLIATSNSTIPQYAGMLAAAIGPVPVRKLPDFNEQRVANIRNYKEHCAVPDVVTPYVAPRAWRIYHHCIVRMIEDRSFSRNVSTACLHEVGVGNTVHDPITLPERVHADDGIVSERYPVVPRHASNRAEPVMYPLLCGNDSSQVVTC</sequence>
<evidence type="ECO:0000313" key="2">
    <source>
        <dbReference type="Proteomes" id="UP001281203"/>
    </source>
</evidence>
<dbReference type="InterPro" id="IPR015422">
    <property type="entry name" value="PyrdxlP-dep_Trfase_small"/>
</dbReference>
<dbReference type="Gene3D" id="3.90.1150.10">
    <property type="entry name" value="Aspartate Aminotransferase, domain 1"/>
    <property type="match status" value="1"/>
</dbReference>
<organism evidence="1 2">
    <name type="scientific">Methanoculleus caldifontis</name>
    <dbReference type="NCBI Taxonomy" id="2651577"/>
    <lineage>
        <taxon>Archaea</taxon>
        <taxon>Methanobacteriati</taxon>
        <taxon>Methanobacteriota</taxon>
        <taxon>Stenosarchaea group</taxon>
        <taxon>Methanomicrobia</taxon>
        <taxon>Methanomicrobiales</taxon>
        <taxon>Methanomicrobiaceae</taxon>
        <taxon>Methanoculleus</taxon>
    </lineage>
</organism>
<keyword evidence="2" id="KW-1185">Reference proteome</keyword>
<gene>
    <name evidence="1" type="ORF">F8E02_04065</name>
</gene>
<proteinExistence type="predicted"/>
<name>A0ABU3WZG9_9EURY</name>